<feature type="domain" description="Glycoamylase-like" evidence="3">
    <location>
        <begin position="219"/>
        <end position="437"/>
    </location>
</feature>
<evidence type="ECO:0000313" key="5">
    <source>
        <dbReference type="Proteomes" id="UP001597393"/>
    </source>
</evidence>
<dbReference type="PIRSF" id="PIRSF028431">
    <property type="entry name" value="UCP028431"/>
    <property type="match status" value="1"/>
</dbReference>
<feature type="compositionally biased region" description="Polar residues" evidence="1">
    <location>
        <begin position="22"/>
        <end position="38"/>
    </location>
</feature>
<sequence>MLKLKTVTLSLLAVGALMGTACQQNSDSNTDPQNQQDSTSKEDSLLTEIQRNTFQYFWDGAEPTSGMARERIHLDGIYPKNDQNVVTTGGSGFGLMAIITGMERGFITKEEGVKRLAHVMDYLGDIDRFKGAWAHWYHGDTKKVQAFSEKDNGGDIVETAFMAEALIMVREYLKNGSKEEQAVAASADALWKEIDWNHYTNGQNVIYWHWSPTVDFGMNHPVRGYDEGLITYILAASSPTHPIDTAVYHEGWARTGEIRSTDEKLNIPLSIKHNARPGEIGPLFWAHYSYLGLDPTGLQDRYANYWDVVSNHAKINIAYAEENPKNYKGYGADKGWGLTASYSLKGYDAHHPDNDHGVISPTAALSSMPYTPNESKAFAHYLKDSLGDKVWGKYGFYDAYSETEDWFPQHYLAIDQGPIVVMIENYRSGLLWNLFMGAPEIQTGLKKLGFSSPRIR</sequence>
<evidence type="ECO:0000259" key="3">
    <source>
        <dbReference type="Pfam" id="PF10091"/>
    </source>
</evidence>
<evidence type="ECO:0000256" key="2">
    <source>
        <dbReference type="SAM" id="SignalP"/>
    </source>
</evidence>
<dbReference type="EMBL" id="JBHUMA010000006">
    <property type="protein sequence ID" value="MFD2599514.1"/>
    <property type="molecule type" value="Genomic_DNA"/>
</dbReference>
<dbReference type="PROSITE" id="PS51257">
    <property type="entry name" value="PROKAR_LIPOPROTEIN"/>
    <property type="match status" value="1"/>
</dbReference>
<dbReference type="InterPro" id="IPR019282">
    <property type="entry name" value="Glycoamylase-like_cons_dom"/>
</dbReference>
<dbReference type="InterPro" id="IPR016883">
    <property type="entry name" value="UCP028431"/>
</dbReference>
<feature type="region of interest" description="Disordered" evidence="1">
    <location>
        <begin position="22"/>
        <end position="43"/>
    </location>
</feature>
<feature type="signal peptide" evidence="2">
    <location>
        <begin position="1"/>
        <end position="26"/>
    </location>
</feature>
<evidence type="ECO:0000313" key="4">
    <source>
        <dbReference type="EMBL" id="MFD2599514.1"/>
    </source>
</evidence>
<keyword evidence="5" id="KW-1185">Reference proteome</keyword>
<evidence type="ECO:0000256" key="1">
    <source>
        <dbReference type="SAM" id="MobiDB-lite"/>
    </source>
</evidence>
<name>A0ABW5NK86_9SPHI</name>
<gene>
    <name evidence="4" type="ORF">ACFSQ3_11170</name>
</gene>
<keyword evidence="2" id="KW-0732">Signal</keyword>
<dbReference type="Gene3D" id="1.50.10.140">
    <property type="match status" value="1"/>
</dbReference>
<dbReference type="RefSeq" id="WP_380869642.1">
    <property type="nucleotide sequence ID" value="NZ_JBHUMA010000006.1"/>
</dbReference>
<dbReference type="Proteomes" id="UP001597393">
    <property type="component" value="Unassembled WGS sequence"/>
</dbReference>
<feature type="chain" id="PRO_5047227372" evidence="2">
    <location>
        <begin position="27"/>
        <end position="456"/>
    </location>
</feature>
<dbReference type="Pfam" id="PF10091">
    <property type="entry name" value="Glycoamylase"/>
    <property type="match status" value="1"/>
</dbReference>
<organism evidence="4 5">
    <name type="scientific">Sphingobacterium corticis</name>
    <dbReference type="NCBI Taxonomy" id="1812823"/>
    <lineage>
        <taxon>Bacteria</taxon>
        <taxon>Pseudomonadati</taxon>
        <taxon>Bacteroidota</taxon>
        <taxon>Sphingobacteriia</taxon>
        <taxon>Sphingobacteriales</taxon>
        <taxon>Sphingobacteriaceae</taxon>
        <taxon>Sphingobacterium</taxon>
    </lineage>
</organism>
<protein>
    <submittedName>
        <fullName evidence="4">Glucoamylase family protein</fullName>
    </submittedName>
</protein>
<comment type="caution">
    <text evidence="4">The sequence shown here is derived from an EMBL/GenBank/DDBJ whole genome shotgun (WGS) entry which is preliminary data.</text>
</comment>
<reference evidence="5" key="1">
    <citation type="journal article" date="2019" name="Int. J. Syst. Evol. Microbiol.">
        <title>The Global Catalogue of Microorganisms (GCM) 10K type strain sequencing project: providing services to taxonomists for standard genome sequencing and annotation.</title>
        <authorList>
            <consortium name="The Broad Institute Genomics Platform"/>
            <consortium name="The Broad Institute Genome Sequencing Center for Infectious Disease"/>
            <person name="Wu L."/>
            <person name="Ma J."/>
        </authorList>
    </citation>
    <scope>NUCLEOTIDE SEQUENCE [LARGE SCALE GENOMIC DNA]</scope>
    <source>
        <strain evidence="5">KCTC 42248</strain>
    </source>
</reference>
<accession>A0ABW5NK86</accession>
<proteinExistence type="predicted"/>